<dbReference type="EMBL" id="WJXA01000004">
    <property type="protein sequence ID" value="KAF7145046.1"/>
    <property type="molecule type" value="Genomic_DNA"/>
</dbReference>
<dbReference type="GO" id="GO:0016138">
    <property type="term" value="P:glycoside biosynthetic process"/>
    <property type="evidence" value="ECO:0007669"/>
    <property type="project" value="UniProtKB-ARBA"/>
</dbReference>
<comment type="similarity">
    <text evidence="1 5">Belongs to the UDP-glycosyltransferase family.</text>
</comment>
<dbReference type="PANTHER" id="PTHR48044">
    <property type="entry name" value="GLYCOSYLTRANSFERASE"/>
    <property type="match status" value="1"/>
</dbReference>
<evidence type="ECO:0000313" key="7">
    <source>
        <dbReference type="EMBL" id="KAF7145046.1"/>
    </source>
</evidence>
<evidence type="ECO:0000256" key="2">
    <source>
        <dbReference type="ARBA" id="ARBA00022676"/>
    </source>
</evidence>
<proteinExistence type="inferred from homology"/>
<evidence type="ECO:0000256" key="1">
    <source>
        <dbReference type="ARBA" id="ARBA00009995"/>
    </source>
</evidence>
<keyword evidence="2 5" id="KW-0328">Glycosyltransferase</keyword>
<evidence type="ECO:0000256" key="3">
    <source>
        <dbReference type="ARBA" id="ARBA00022679"/>
    </source>
</evidence>
<keyword evidence="4" id="KW-0284">Flavonoid biosynthesis</keyword>
<evidence type="ECO:0000256" key="6">
    <source>
        <dbReference type="SAM" id="MobiDB-lite"/>
    </source>
</evidence>
<dbReference type="GO" id="GO:0008194">
    <property type="term" value="F:UDP-glycosyltransferase activity"/>
    <property type="evidence" value="ECO:0007669"/>
    <property type="project" value="InterPro"/>
</dbReference>
<dbReference type="OrthoDB" id="5835829at2759"/>
<protein>
    <submittedName>
        <fullName evidence="7">Uncharacterized protein</fullName>
    </submittedName>
</protein>
<dbReference type="Pfam" id="PF00201">
    <property type="entry name" value="UDPGT"/>
    <property type="match status" value="1"/>
</dbReference>
<accession>A0A834LPF5</accession>
<keyword evidence="3 5" id="KW-0808">Transferase</keyword>
<dbReference type="CDD" id="cd03784">
    <property type="entry name" value="GT1_Gtf-like"/>
    <property type="match status" value="1"/>
</dbReference>
<dbReference type="PROSITE" id="PS00375">
    <property type="entry name" value="UDPGT"/>
    <property type="match status" value="1"/>
</dbReference>
<reference evidence="7" key="1">
    <citation type="submission" date="2019-11" db="EMBL/GenBank/DDBJ databases">
        <authorList>
            <person name="Liu Y."/>
            <person name="Hou J."/>
            <person name="Li T.-Q."/>
            <person name="Guan C.-H."/>
            <person name="Wu X."/>
            <person name="Wu H.-Z."/>
            <person name="Ling F."/>
            <person name="Zhang R."/>
            <person name="Shi X.-G."/>
            <person name="Ren J.-P."/>
            <person name="Chen E.-F."/>
            <person name="Sun J.-M."/>
        </authorList>
    </citation>
    <scope>NUCLEOTIDE SEQUENCE</scope>
    <source>
        <strain evidence="7">Adult_tree_wgs_1</strain>
        <tissue evidence="7">Leaves</tissue>
    </source>
</reference>
<dbReference type="FunFam" id="3.40.50.2000:FF:000060">
    <property type="entry name" value="Glycosyltransferase"/>
    <property type="match status" value="1"/>
</dbReference>
<dbReference type="InterPro" id="IPR035595">
    <property type="entry name" value="UDP_glycos_trans_CS"/>
</dbReference>
<organism evidence="7 8">
    <name type="scientific">Rhododendron simsii</name>
    <name type="common">Sims's rhododendron</name>
    <dbReference type="NCBI Taxonomy" id="118357"/>
    <lineage>
        <taxon>Eukaryota</taxon>
        <taxon>Viridiplantae</taxon>
        <taxon>Streptophyta</taxon>
        <taxon>Embryophyta</taxon>
        <taxon>Tracheophyta</taxon>
        <taxon>Spermatophyta</taxon>
        <taxon>Magnoliopsida</taxon>
        <taxon>eudicotyledons</taxon>
        <taxon>Gunneridae</taxon>
        <taxon>Pentapetalae</taxon>
        <taxon>asterids</taxon>
        <taxon>Ericales</taxon>
        <taxon>Ericaceae</taxon>
        <taxon>Ericoideae</taxon>
        <taxon>Rhodoreae</taxon>
        <taxon>Rhododendron</taxon>
    </lineage>
</organism>
<evidence type="ECO:0000256" key="4">
    <source>
        <dbReference type="ARBA" id="ARBA00023241"/>
    </source>
</evidence>
<evidence type="ECO:0000256" key="5">
    <source>
        <dbReference type="RuleBase" id="RU003718"/>
    </source>
</evidence>
<dbReference type="GO" id="GO:0009813">
    <property type="term" value="P:flavonoid biosynthetic process"/>
    <property type="evidence" value="ECO:0007669"/>
    <property type="project" value="UniProtKB-KW"/>
</dbReference>
<feature type="compositionally biased region" description="Polar residues" evidence="6">
    <location>
        <begin position="1"/>
        <end position="17"/>
    </location>
</feature>
<dbReference type="Gene3D" id="3.40.50.2000">
    <property type="entry name" value="Glycogen Phosphorylase B"/>
    <property type="match status" value="3"/>
</dbReference>
<name>A0A834LPF5_RHOSS</name>
<dbReference type="SUPFAM" id="SSF53756">
    <property type="entry name" value="UDP-Glycosyltransferase/glycogen phosphorylase"/>
    <property type="match status" value="1"/>
</dbReference>
<gene>
    <name evidence="7" type="ORF">RHSIM_Rhsim04G0104800</name>
</gene>
<dbReference type="AlphaFoldDB" id="A0A834LPF5"/>
<evidence type="ECO:0000313" key="8">
    <source>
        <dbReference type="Proteomes" id="UP000626092"/>
    </source>
</evidence>
<dbReference type="PANTHER" id="PTHR48044:SF22">
    <property type="entry name" value="GLYCOSYLTRANSFERASE"/>
    <property type="match status" value="1"/>
</dbReference>
<sequence>MSTTSMETSQPASSSQPPRLAVRTNWKLPDVVSRRANKGRRRRIRQQNGTYLDLLEKEMNSINKKVWAIGPLNSDTKGDKKKPNSCKHRCLEWLDKQSPKSVLYVSFGTTTAMADEQIKELAHGYVERVKEFGMVVRDWAPQVDILEHPSTGGFMSHCGWNSCLESITMGVPLLAWPMHSDQPRNAFMVTNVLKVGLAVTTWEQREQIVTSSTICKVVKMLMASRKGEEIRRKVEEIGGAARQAVKEGGVSCLELDSFITHITR</sequence>
<dbReference type="InterPro" id="IPR002213">
    <property type="entry name" value="UDP_glucos_trans"/>
</dbReference>
<feature type="region of interest" description="Disordered" evidence="6">
    <location>
        <begin position="1"/>
        <end position="20"/>
    </location>
</feature>
<keyword evidence="8" id="KW-1185">Reference proteome</keyword>
<dbReference type="Proteomes" id="UP000626092">
    <property type="component" value="Unassembled WGS sequence"/>
</dbReference>
<comment type="caution">
    <text evidence="7">The sequence shown here is derived from an EMBL/GenBank/DDBJ whole genome shotgun (WGS) entry which is preliminary data.</text>
</comment>